<dbReference type="Proteomes" id="UP000562124">
    <property type="component" value="Unassembled WGS sequence"/>
</dbReference>
<accession>A0A7Y0QG73</accession>
<evidence type="ECO:0008006" key="3">
    <source>
        <dbReference type="Google" id="ProtNLM"/>
    </source>
</evidence>
<proteinExistence type="predicted"/>
<comment type="caution">
    <text evidence="1">The sequence shown here is derived from an EMBL/GenBank/DDBJ whole genome shotgun (WGS) entry which is preliminary data.</text>
</comment>
<evidence type="ECO:0000313" key="1">
    <source>
        <dbReference type="EMBL" id="NMR18930.1"/>
    </source>
</evidence>
<dbReference type="RefSeq" id="WP_169322870.1">
    <property type="nucleotide sequence ID" value="NZ_JABCJJ010000002.1"/>
</dbReference>
<organism evidence="1 2">
    <name type="scientific">Cellulomonas fimi</name>
    <dbReference type="NCBI Taxonomy" id="1708"/>
    <lineage>
        <taxon>Bacteria</taxon>
        <taxon>Bacillati</taxon>
        <taxon>Actinomycetota</taxon>
        <taxon>Actinomycetes</taxon>
        <taxon>Micrococcales</taxon>
        <taxon>Cellulomonadaceae</taxon>
        <taxon>Cellulomonas</taxon>
    </lineage>
</organism>
<keyword evidence="2" id="KW-1185">Reference proteome</keyword>
<gene>
    <name evidence="1" type="ORF">HIR71_01605</name>
</gene>
<dbReference type="AlphaFoldDB" id="A0A7Y0QG73"/>
<protein>
    <recommendedName>
        <fullName evidence="3">Cysteine-rich CPCC domain-containing protein</fullName>
    </recommendedName>
</protein>
<sequence length="99" mass="10835">MAGAYGWTTAPDADACRVCGWDLGEPGWTQEPQYVICPCCGAEAGVDDLDERMARAYLIRWIAGGGRWFAAAERPARWSLTSHLSRVGLSVSRAEFPRS</sequence>
<name>A0A7Y0QG73_CELFI</name>
<dbReference type="EMBL" id="JABCJJ010000002">
    <property type="protein sequence ID" value="NMR18930.1"/>
    <property type="molecule type" value="Genomic_DNA"/>
</dbReference>
<reference evidence="1 2" key="1">
    <citation type="submission" date="2020-04" db="EMBL/GenBank/DDBJ databases">
        <title>Sequencing and Assembly of C. fimi.</title>
        <authorList>
            <person name="Ramsey A.R."/>
        </authorList>
    </citation>
    <scope>NUCLEOTIDE SEQUENCE [LARGE SCALE GENOMIC DNA]</scope>
    <source>
        <strain evidence="1 2">SB</strain>
    </source>
</reference>
<evidence type="ECO:0000313" key="2">
    <source>
        <dbReference type="Proteomes" id="UP000562124"/>
    </source>
</evidence>